<evidence type="ECO:0000256" key="1">
    <source>
        <dbReference type="ARBA" id="ARBA00004370"/>
    </source>
</evidence>
<dbReference type="PROSITE" id="PS00330">
    <property type="entry name" value="HEMOLYSIN_CALCIUM"/>
    <property type="match status" value="10"/>
</dbReference>
<keyword evidence="3" id="KW-0964">Secreted</keyword>
<accession>A0ABN5WFU6</accession>
<keyword evidence="6" id="KW-0843">Virulence</keyword>
<reference evidence="8" key="1">
    <citation type="submission" date="2018-07" db="EMBL/GenBank/DDBJ databases">
        <title>Complete genome sequence of Sphingomonas bisphenolicum strain AO1, a bisphenol A degradative bacterium isolated from Japanese farm field.</title>
        <authorList>
            <person name="Murakami M."/>
            <person name="Koh M."/>
            <person name="Koba S."/>
            <person name="Matsumura Y."/>
        </authorList>
    </citation>
    <scope>NUCLEOTIDE SEQUENCE</scope>
    <source>
        <strain evidence="8">AO1</strain>
    </source>
</reference>
<dbReference type="PANTHER" id="PTHR38340:SF1">
    <property type="entry name" value="S-LAYER PROTEIN"/>
    <property type="match status" value="1"/>
</dbReference>
<evidence type="ECO:0000256" key="5">
    <source>
        <dbReference type="ARBA" id="ARBA00022737"/>
    </source>
</evidence>
<dbReference type="SUPFAM" id="SSF51120">
    <property type="entry name" value="beta-Roll"/>
    <property type="match status" value="7"/>
</dbReference>
<dbReference type="Gene3D" id="2.150.10.10">
    <property type="entry name" value="Serralysin-like metalloprotease, C-terminal"/>
    <property type="match status" value="6"/>
</dbReference>
<evidence type="ECO:0000256" key="2">
    <source>
        <dbReference type="ARBA" id="ARBA00004613"/>
    </source>
</evidence>
<protein>
    <submittedName>
        <fullName evidence="8">Uncharacterized protein</fullName>
    </submittedName>
</protein>
<dbReference type="PRINTS" id="PR01488">
    <property type="entry name" value="RTXTOXINA"/>
</dbReference>
<dbReference type="InterPro" id="IPR018511">
    <property type="entry name" value="Hemolysin-typ_Ca-bd_CS"/>
</dbReference>
<evidence type="ECO:0000313" key="8">
    <source>
        <dbReference type="EMBL" id="BBF71151.1"/>
    </source>
</evidence>
<dbReference type="EMBL" id="AP018817">
    <property type="protein sequence ID" value="BBF71151.1"/>
    <property type="molecule type" value="Genomic_DNA"/>
</dbReference>
<dbReference type="InterPro" id="IPR001343">
    <property type="entry name" value="Hemolysn_Ca-bd"/>
</dbReference>
<gene>
    <name evidence="8" type="ORF">SBA_ch1_33510</name>
</gene>
<dbReference type="RefSeq" id="WP_261935259.1">
    <property type="nucleotide sequence ID" value="NZ_AP018817.1"/>
</dbReference>
<evidence type="ECO:0000313" key="9">
    <source>
        <dbReference type="Proteomes" id="UP001059971"/>
    </source>
</evidence>
<dbReference type="Pfam" id="PF00353">
    <property type="entry name" value="HemolysinCabind"/>
    <property type="match status" value="7"/>
</dbReference>
<name>A0ABN5WFU6_9SPHN</name>
<dbReference type="InterPro" id="IPR050557">
    <property type="entry name" value="RTX_toxin/Mannuronan_C5-epim"/>
</dbReference>
<dbReference type="InterPro" id="IPR011049">
    <property type="entry name" value="Serralysin-like_metalloprot_C"/>
</dbReference>
<dbReference type="PRINTS" id="PR00313">
    <property type="entry name" value="CABNDNGRPT"/>
</dbReference>
<keyword evidence="5" id="KW-0677">Repeat</keyword>
<comment type="subcellular location">
    <subcellularLocation>
        <location evidence="1">Membrane</location>
    </subcellularLocation>
    <subcellularLocation>
        <location evidence="2">Secreted</location>
    </subcellularLocation>
</comment>
<dbReference type="InterPro" id="IPR003995">
    <property type="entry name" value="RTX_toxin_determinant-A"/>
</dbReference>
<organism evidence="8 9">
    <name type="scientific">Sphingomonas bisphenolicum</name>
    <dbReference type="NCBI Taxonomy" id="296544"/>
    <lineage>
        <taxon>Bacteria</taxon>
        <taxon>Pseudomonadati</taxon>
        <taxon>Pseudomonadota</taxon>
        <taxon>Alphaproteobacteria</taxon>
        <taxon>Sphingomonadales</taxon>
        <taxon>Sphingomonadaceae</taxon>
        <taxon>Sphingomonas</taxon>
    </lineage>
</organism>
<evidence type="ECO:0000256" key="4">
    <source>
        <dbReference type="ARBA" id="ARBA00022656"/>
    </source>
</evidence>
<keyword evidence="4" id="KW-0800">Toxin</keyword>
<dbReference type="PANTHER" id="PTHR38340">
    <property type="entry name" value="S-LAYER PROTEIN"/>
    <property type="match status" value="1"/>
</dbReference>
<evidence type="ECO:0000256" key="3">
    <source>
        <dbReference type="ARBA" id="ARBA00022525"/>
    </source>
</evidence>
<keyword evidence="7" id="KW-0472">Membrane</keyword>
<evidence type="ECO:0000256" key="7">
    <source>
        <dbReference type="ARBA" id="ARBA00023136"/>
    </source>
</evidence>
<keyword evidence="9" id="KW-1185">Reference proteome</keyword>
<proteinExistence type="predicted"/>
<sequence>MAGFIGYWLTIDRDSGTFDMQIDYYVPGYDDPETGEAFYETSWNYNYYDQGGTIGGTGGYGWDSGSAIVYLGFPGGEDASDGTLSFSAMNNFSGESVSMTWHILNAGLAHGDQLLTGSADMDIILSGYGADELRGGDGDDFLDSGDGNDRLFGGAGDDWLDGGRGADQMSGGDGHDIYFVSNIYDQVIEADGEGIDFVVSSVSYTLAPFVEALALDGPDARNGTGNEQDNRIDANDLANVLSGLGGDDLLLGYDGDDRLLGGAGSDLLDGGAGDDRLEGGDGDDLYVVDSINDQTIELSGGGTDEVLVLDLDDYELASHVENLTYLGGAALFRGSGNSLNNLLNGGLGADILRGLQGSDTLHGDLGDDVLMGGTGADMLYGDQGVDMASYAEALSAVAANLASGVGTRGEAIGDQYDGIEGLIGSSHDDKLTGDAGENQLMGGAGDDIMFGGDGRDWLIGGAGADLLNGGKHGDVVSYRGSVGAVLVNLQTQTASGGDADGDTLISFSHAEGGDGNDVLIGGGGRNQLIGGLGNDRLEGAAGDDMLRGGAGADTLLGGDGNDILDYSGSTAGVTVNLTTGAADGGDATGDSFSGMERITGSDLDDTLAGDGRTNILVGGAGDDILYGGAGNDIIIGGLGADEMHGGSGSDLLSYRGSLDWVTIHLDLGWSYGVEGSGDRFIGFENARGSEVGDALYGNAGNNHLYGGDGGDYLDGGGGKDVLYGEAGDDAFLFWTGSGQVRIMDFTAGDEQADDRIILTMGEDYDSFAEIMAIATTDGADTRFDFGGGQSLILTGVDKAALVSSDFVFS</sequence>
<evidence type="ECO:0000256" key="6">
    <source>
        <dbReference type="ARBA" id="ARBA00023026"/>
    </source>
</evidence>
<dbReference type="Proteomes" id="UP001059971">
    <property type="component" value="Chromosome 1"/>
</dbReference>